<dbReference type="InterPro" id="IPR053018">
    <property type="entry name" value="Elsinochrome_Biosynth-Asso"/>
</dbReference>
<feature type="transmembrane region" description="Helical" evidence="1">
    <location>
        <begin position="105"/>
        <end position="126"/>
    </location>
</feature>
<sequence length="371" mass="42647">MSSHESPMTPVNCTNYPEGLEVDSDVSGIGVLCGFFVTACLVFVFSIIKTALDHLISSYEEPSPKLTRWSLAFRNTIIGFADQQVVTGISVIIAGAFQIQKGFSAYHWEVVVNLAWFSSVTHLITLTALRDDIHNHRIENNTTRLRIIGMSTLMIILIVSMYPMGFILVYDFSDYYLPRSIPIWCLYQPKLEWKYINRDPDFLIHKAAMQLSHVHTYNWTYIVIAYIALLYGFITRLIFLSKGKWNFQLPHLLTHRLNPIRMFENRMEKLKSLKHGGKHSIHRVVEYKILRTNYAIAVSSIDLYQSTLWETTWIFAALAWGTIRVFSTRDGIEDNPSYGHEEGIKAQQDDWTFGQMVPVVLLVLPILTLFG</sequence>
<feature type="transmembrane region" description="Helical" evidence="1">
    <location>
        <begin position="147"/>
        <end position="170"/>
    </location>
</feature>
<dbReference type="OrthoDB" id="5427664at2759"/>
<dbReference type="AlphaFoldDB" id="A0A9N9L580"/>
<keyword evidence="1" id="KW-1133">Transmembrane helix</keyword>
<reference evidence="2" key="1">
    <citation type="submission" date="2021-07" db="EMBL/GenBank/DDBJ databases">
        <authorList>
            <person name="Durling M."/>
        </authorList>
    </citation>
    <scope>NUCLEOTIDE SEQUENCE</scope>
</reference>
<feature type="transmembrane region" description="Helical" evidence="1">
    <location>
        <begin position="77"/>
        <end position="99"/>
    </location>
</feature>
<feature type="transmembrane region" description="Helical" evidence="1">
    <location>
        <begin position="351"/>
        <end position="370"/>
    </location>
</feature>
<organism evidence="2 3">
    <name type="scientific">Hymenoscyphus fraxineus</name>
    <dbReference type="NCBI Taxonomy" id="746836"/>
    <lineage>
        <taxon>Eukaryota</taxon>
        <taxon>Fungi</taxon>
        <taxon>Dikarya</taxon>
        <taxon>Ascomycota</taxon>
        <taxon>Pezizomycotina</taxon>
        <taxon>Leotiomycetes</taxon>
        <taxon>Helotiales</taxon>
        <taxon>Helotiaceae</taxon>
        <taxon>Hymenoscyphus</taxon>
    </lineage>
</organism>
<accession>A0A9N9L580</accession>
<evidence type="ECO:0000256" key="1">
    <source>
        <dbReference type="SAM" id="Phobius"/>
    </source>
</evidence>
<proteinExistence type="predicted"/>
<keyword evidence="3" id="KW-1185">Reference proteome</keyword>
<dbReference type="EMBL" id="CAJVRL010000081">
    <property type="protein sequence ID" value="CAG8958333.1"/>
    <property type="molecule type" value="Genomic_DNA"/>
</dbReference>
<evidence type="ECO:0000313" key="3">
    <source>
        <dbReference type="Proteomes" id="UP000696280"/>
    </source>
</evidence>
<protein>
    <submittedName>
        <fullName evidence="2">Uncharacterized protein</fullName>
    </submittedName>
</protein>
<feature type="transmembrane region" description="Helical" evidence="1">
    <location>
        <begin position="219"/>
        <end position="239"/>
    </location>
</feature>
<keyword evidence="1" id="KW-0812">Transmembrane</keyword>
<dbReference type="PANTHER" id="PTHR37577">
    <property type="entry name" value="INTEGRAL MEMBRANE PROTEIN"/>
    <property type="match status" value="1"/>
</dbReference>
<gene>
    <name evidence="2" type="ORF">HYFRA_00000690</name>
</gene>
<dbReference type="PANTHER" id="PTHR37577:SF1">
    <property type="entry name" value="INTEGRAL MEMBRANE PROTEIN"/>
    <property type="match status" value="1"/>
</dbReference>
<evidence type="ECO:0000313" key="2">
    <source>
        <dbReference type="EMBL" id="CAG8958333.1"/>
    </source>
</evidence>
<comment type="caution">
    <text evidence="2">The sequence shown here is derived from an EMBL/GenBank/DDBJ whole genome shotgun (WGS) entry which is preliminary data.</text>
</comment>
<name>A0A9N9L580_9HELO</name>
<dbReference type="Proteomes" id="UP000696280">
    <property type="component" value="Unassembled WGS sequence"/>
</dbReference>
<keyword evidence="1" id="KW-0472">Membrane</keyword>
<feature type="transmembrane region" description="Helical" evidence="1">
    <location>
        <begin position="26"/>
        <end position="48"/>
    </location>
</feature>